<feature type="binding site" evidence="16">
    <location>
        <position position="342"/>
    </location>
    <ligand>
        <name>Zn(2+)</name>
        <dbReference type="ChEBI" id="CHEBI:29105"/>
        <note>catalytic</note>
    </ligand>
</feature>
<dbReference type="Gene3D" id="1.10.390.10">
    <property type="entry name" value="Neutral Protease Domain 2"/>
    <property type="match status" value="1"/>
</dbReference>
<evidence type="ECO:0000256" key="5">
    <source>
        <dbReference type="ARBA" id="ARBA00013006"/>
    </source>
</evidence>
<dbReference type="InterPro" id="IPR001930">
    <property type="entry name" value="Peptidase_M1"/>
</dbReference>
<dbReference type="PANTHER" id="PTHR45726">
    <property type="entry name" value="LEUKOTRIENE A-4 HYDROLASE"/>
    <property type="match status" value="1"/>
</dbReference>
<evidence type="ECO:0000256" key="10">
    <source>
        <dbReference type="ARBA" id="ARBA00022801"/>
    </source>
</evidence>
<evidence type="ECO:0000256" key="3">
    <source>
        <dbReference type="ARBA" id="ARBA00004496"/>
    </source>
</evidence>
<feature type="domain" description="Peptidase M1 leukotriene A4 hydrolase/aminopeptidase C-terminal" evidence="17">
    <location>
        <begin position="500"/>
        <end position="656"/>
    </location>
</feature>
<dbReference type="Gene3D" id="1.25.40.320">
    <property type="entry name" value="Peptidase M1, leukotriene A4 hydrolase/aminopeptidase C-terminal domain"/>
    <property type="match status" value="1"/>
</dbReference>
<proteinExistence type="inferred from homology"/>
<protein>
    <recommendedName>
        <fullName evidence="6">Leucine aminopeptidase 2</fullName>
        <ecNumber evidence="5">3.3.2.10</ecNumber>
    </recommendedName>
    <alternativeName>
        <fullName evidence="13">Epoxide hydrolase</fullName>
    </alternativeName>
    <alternativeName>
        <fullName evidence="14">Leukotriene A-4 hydrolase homolog</fullName>
    </alternativeName>
</protein>
<comment type="cofactor">
    <cofactor evidence="16">
        <name>Zn(2+)</name>
        <dbReference type="ChEBI" id="CHEBI:29105"/>
    </cofactor>
    <text evidence="16">Binds 1 zinc ion per subunit.</text>
</comment>
<dbReference type="AlphaFoldDB" id="A0A1B7TDZ0"/>
<reference evidence="19" key="1">
    <citation type="journal article" date="2016" name="Proc. Natl. Acad. Sci. U.S.A.">
        <title>Comparative genomics of biotechnologically important yeasts.</title>
        <authorList>
            <person name="Riley R."/>
            <person name="Haridas S."/>
            <person name="Wolfe K.H."/>
            <person name="Lopes M.R."/>
            <person name="Hittinger C.T."/>
            <person name="Goeker M."/>
            <person name="Salamov A.A."/>
            <person name="Wisecaver J.H."/>
            <person name="Long T.M."/>
            <person name="Calvey C.H."/>
            <person name="Aerts A.L."/>
            <person name="Barry K.W."/>
            <person name="Choi C."/>
            <person name="Clum A."/>
            <person name="Coughlan A.Y."/>
            <person name="Deshpande S."/>
            <person name="Douglass A.P."/>
            <person name="Hanson S.J."/>
            <person name="Klenk H.-P."/>
            <person name="LaButti K.M."/>
            <person name="Lapidus A."/>
            <person name="Lindquist E.A."/>
            <person name="Lipzen A.M."/>
            <person name="Meier-Kolthoff J.P."/>
            <person name="Ohm R.A."/>
            <person name="Otillar R.P."/>
            <person name="Pangilinan J.L."/>
            <person name="Peng Y."/>
            <person name="Rokas A."/>
            <person name="Rosa C.A."/>
            <person name="Scheuner C."/>
            <person name="Sibirny A.A."/>
            <person name="Slot J.C."/>
            <person name="Stielow J.B."/>
            <person name="Sun H."/>
            <person name="Kurtzman C.P."/>
            <person name="Blackwell M."/>
            <person name="Grigoriev I.V."/>
            <person name="Jeffries T.W."/>
        </authorList>
    </citation>
    <scope>NUCLEOTIDE SEQUENCE [LARGE SCALE GENOMIC DNA]</scope>
    <source>
        <strain evidence="19">NRRL Y-1626</strain>
    </source>
</reference>
<dbReference type="PANTHER" id="PTHR45726:SF3">
    <property type="entry name" value="LEUKOTRIENE A-4 HYDROLASE"/>
    <property type="match status" value="1"/>
</dbReference>
<evidence type="ECO:0000256" key="4">
    <source>
        <dbReference type="ARBA" id="ARBA00010136"/>
    </source>
</evidence>
<dbReference type="GO" id="GO:0008270">
    <property type="term" value="F:zinc ion binding"/>
    <property type="evidence" value="ECO:0007669"/>
    <property type="project" value="InterPro"/>
</dbReference>
<keyword evidence="11 16" id="KW-0862">Zinc</keyword>
<evidence type="ECO:0000256" key="2">
    <source>
        <dbReference type="ARBA" id="ARBA00002142"/>
    </source>
</evidence>
<dbReference type="GO" id="GO:0004177">
    <property type="term" value="F:aminopeptidase activity"/>
    <property type="evidence" value="ECO:0007669"/>
    <property type="project" value="TreeGrafter"/>
</dbReference>
<evidence type="ECO:0000256" key="13">
    <source>
        <dbReference type="ARBA" id="ARBA00030177"/>
    </source>
</evidence>
<dbReference type="Pfam" id="PF01433">
    <property type="entry name" value="Peptidase_M1"/>
    <property type="match status" value="1"/>
</dbReference>
<comment type="function">
    <text evidence="2">Aminopeptidase that preferentially cleaves di- and tripeptides. Also has low epoxide hydrolase activity (in vitro). Can hydrolyze the epoxide leukotriene LTA(4) but it forms preferentially 5,6-dihydroxy-7,9,11,14-eicosatetraenoic acid rather than the cytokine leukotriene B(4) as the product compared to the homologous mammalian enzyme (in vitro).</text>
</comment>
<dbReference type="EC" id="3.3.2.10" evidence="5"/>
<evidence type="ECO:0000256" key="1">
    <source>
        <dbReference type="ARBA" id="ARBA00001268"/>
    </source>
</evidence>
<feature type="active site" description="Proton acceptor" evidence="15">
    <location>
        <position position="319"/>
    </location>
</feature>
<dbReference type="Pfam" id="PF09127">
    <property type="entry name" value="Leuk-A4-hydro_C"/>
    <property type="match status" value="1"/>
</dbReference>
<evidence type="ECO:0000256" key="11">
    <source>
        <dbReference type="ARBA" id="ARBA00022833"/>
    </source>
</evidence>
<accession>A0A1B7TDZ0</accession>
<evidence type="ECO:0000256" key="8">
    <source>
        <dbReference type="ARBA" id="ARBA00022670"/>
    </source>
</evidence>
<feature type="binding site" evidence="16">
    <location>
        <position position="322"/>
    </location>
    <ligand>
        <name>Zn(2+)</name>
        <dbReference type="ChEBI" id="CHEBI:29105"/>
        <note>catalytic</note>
    </ligand>
</feature>
<dbReference type="GO" id="GO:0006508">
    <property type="term" value="P:proteolysis"/>
    <property type="evidence" value="ECO:0007669"/>
    <property type="project" value="UniProtKB-KW"/>
</dbReference>
<evidence type="ECO:0000256" key="7">
    <source>
        <dbReference type="ARBA" id="ARBA00022490"/>
    </source>
</evidence>
<comment type="caution">
    <text evidence="18">The sequence shown here is derived from an EMBL/GenBank/DDBJ whole genome shotgun (WGS) entry which is preliminary data.</text>
</comment>
<dbReference type="SUPFAM" id="SSF63737">
    <property type="entry name" value="Leukotriene A4 hydrolase N-terminal domain"/>
    <property type="match status" value="1"/>
</dbReference>
<keyword evidence="19" id="KW-1185">Reference proteome</keyword>
<dbReference type="InterPro" id="IPR049980">
    <property type="entry name" value="LTA4H_cat"/>
</dbReference>
<feature type="binding site" evidence="16">
    <location>
        <position position="318"/>
    </location>
    <ligand>
        <name>Zn(2+)</name>
        <dbReference type="ChEBI" id="CHEBI:29105"/>
        <note>catalytic</note>
    </ligand>
</feature>
<keyword evidence="7" id="KW-0963">Cytoplasm</keyword>
<dbReference type="InterPro" id="IPR034015">
    <property type="entry name" value="M1_LTA4H"/>
</dbReference>
<dbReference type="InterPro" id="IPR015211">
    <property type="entry name" value="Peptidase_M1_C"/>
</dbReference>
<dbReference type="OrthoDB" id="79562at2759"/>
<evidence type="ECO:0000313" key="18">
    <source>
        <dbReference type="EMBL" id="OBA26875.1"/>
    </source>
</evidence>
<evidence type="ECO:0000256" key="9">
    <source>
        <dbReference type="ARBA" id="ARBA00022723"/>
    </source>
</evidence>
<dbReference type="EMBL" id="LXPE01000012">
    <property type="protein sequence ID" value="OBA26875.1"/>
    <property type="molecule type" value="Genomic_DNA"/>
</dbReference>
<dbReference type="GO" id="GO:0008237">
    <property type="term" value="F:metallopeptidase activity"/>
    <property type="evidence" value="ECO:0007669"/>
    <property type="project" value="UniProtKB-KW"/>
</dbReference>
<evidence type="ECO:0000256" key="6">
    <source>
        <dbReference type="ARBA" id="ARBA00020017"/>
    </source>
</evidence>
<dbReference type="PRINTS" id="PR00756">
    <property type="entry name" value="ALADIPTASE"/>
</dbReference>
<evidence type="ECO:0000256" key="16">
    <source>
        <dbReference type="PIRSR" id="PIRSR634015-3"/>
    </source>
</evidence>
<dbReference type="InterPro" id="IPR014782">
    <property type="entry name" value="Peptidase_M1_dom"/>
</dbReference>
<organism evidence="18 19">
    <name type="scientific">Hanseniaspora valbyensis NRRL Y-1626</name>
    <dbReference type="NCBI Taxonomy" id="766949"/>
    <lineage>
        <taxon>Eukaryota</taxon>
        <taxon>Fungi</taxon>
        <taxon>Dikarya</taxon>
        <taxon>Ascomycota</taxon>
        <taxon>Saccharomycotina</taxon>
        <taxon>Saccharomycetes</taxon>
        <taxon>Saccharomycodales</taxon>
        <taxon>Saccharomycodaceae</taxon>
        <taxon>Hanseniaspora</taxon>
    </lineage>
</organism>
<dbReference type="InterPro" id="IPR027268">
    <property type="entry name" value="Peptidase_M4/M1_CTD_sf"/>
</dbReference>
<keyword evidence="10" id="KW-0378">Hydrolase</keyword>
<dbReference type="InterPro" id="IPR045357">
    <property type="entry name" value="Aminopeptidase_N-like_N"/>
</dbReference>
<evidence type="ECO:0000256" key="12">
    <source>
        <dbReference type="ARBA" id="ARBA00023049"/>
    </source>
</evidence>
<dbReference type="SUPFAM" id="SSF48371">
    <property type="entry name" value="ARM repeat"/>
    <property type="match status" value="1"/>
</dbReference>
<dbReference type="Gene3D" id="3.30.2010.30">
    <property type="match status" value="1"/>
</dbReference>
<dbReference type="GO" id="GO:0005829">
    <property type="term" value="C:cytosol"/>
    <property type="evidence" value="ECO:0007669"/>
    <property type="project" value="TreeGrafter"/>
</dbReference>
<dbReference type="Proteomes" id="UP000092321">
    <property type="component" value="Unassembled WGS sequence"/>
</dbReference>
<keyword evidence="9 16" id="KW-0479">Metal-binding</keyword>
<dbReference type="SMART" id="SM01263">
    <property type="entry name" value="Leuk-A4-hydro_C"/>
    <property type="match status" value="1"/>
</dbReference>
<dbReference type="Gene3D" id="2.60.40.1730">
    <property type="entry name" value="tricorn interacting facor f3 domain"/>
    <property type="match status" value="1"/>
</dbReference>
<dbReference type="SUPFAM" id="SSF55486">
    <property type="entry name" value="Metalloproteases ('zincins'), catalytic domain"/>
    <property type="match status" value="1"/>
</dbReference>
<dbReference type="Pfam" id="PF17900">
    <property type="entry name" value="Peptidase_M1_N"/>
    <property type="match status" value="1"/>
</dbReference>
<comment type="subcellular location">
    <subcellularLocation>
        <location evidence="3">Cytoplasm</location>
    </subcellularLocation>
</comment>
<evidence type="ECO:0000256" key="15">
    <source>
        <dbReference type="PIRSR" id="PIRSR634015-1"/>
    </source>
</evidence>
<gene>
    <name evidence="18" type="ORF">HANVADRAFT_24176</name>
</gene>
<evidence type="ECO:0000259" key="17">
    <source>
        <dbReference type="SMART" id="SM01263"/>
    </source>
</evidence>
<comment type="catalytic activity">
    <reaction evidence="1">
        <text>an epoxide + H2O = an ethanediol</text>
        <dbReference type="Rhea" id="RHEA:19037"/>
        <dbReference type="ChEBI" id="CHEBI:15377"/>
        <dbReference type="ChEBI" id="CHEBI:32955"/>
        <dbReference type="ChEBI" id="CHEBI:140594"/>
        <dbReference type="EC" id="3.3.2.10"/>
    </reaction>
</comment>
<keyword evidence="8" id="KW-0645">Protease</keyword>
<dbReference type="InterPro" id="IPR038502">
    <property type="entry name" value="M1_LTA-4_hydro/amino_C_sf"/>
</dbReference>
<keyword evidence="12" id="KW-0482">Metalloprotease</keyword>
<evidence type="ECO:0000313" key="19">
    <source>
        <dbReference type="Proteomes" id="UP000092321"/>
    </source>
</evidence>
<feature type="active site" description="Proton donor" evidence="15">
    <location>
        <position position="416"/>
    </location>
</feature>
<dbReference type="InterPro" id="IPR016024">
    <property type="entry name" value="ARM-type_fold"/>
</dbReference>
<name>A0A1B7TDZ0_9ASCO</name>
<comment type="similarity">
    <text evidence="4">Belongs to the peptidase M1 family.</text>
</comment>
<dbReference type="InterPro" id="IPR042097">
    <property type="entry name" value="Aminopeptidase_N-like_N_sf"/>
</dbReference>
<evidence type="ECO:0000256" key="14">
    <source>
        <dbReference type="ARBA" id="ARBA00031416"/>
    </source>
</evidence>
<sequence length="658" mass="75643">MEEPKKEPSTLSNFFQLDIENIDLNLNINFDKKILSGFTTLSFTKKNNLNEDIKSIDLDTSFLNIFDCFINDKNVPHFVVNSRSGKNGALGSKLTIPLIQNGDDEFFKLVNSGAKIDLKINYSTTDKCTALIWLDSEQSGDTPYVYAQLEPIHCRSMIPCFDTPAVKCKYTATIRSPQYVCFSGVPLEIDEKNGIYKFKQDYVMSTYLLALVSGNIKKGSIGPRSKVYTQPSMLNNCIKQFEPDMELILKTCEEYLGYKHPLDEISLTVLPKSFGYGGIETNSVIMLTPTMLNSAFDVESSKKFTSKQTIEFNTVLIHEIIHTISSGNYVTNYNWGEMFLNEGWTVYLERKILARVLGGSGYDTLTDEIIGFENVNGWNSLKETVATFHNPERFTKLLQDYSDGINPDDGFSTVFYEKGCFLLFFLESFVGGAEKFDPFVRYYFNTFKYKSISIWEFVNSIYEFYYSFDIEIFKKLTDEMDWDLWLLTPGLPPTPKFNTKRSKEVNNLAQLWIDKAKAESSGKQNNVSFNVDSSIKNFSIPQLLLFLDSLSEFKQWAEASQTSSEFIKAYDKKFEPLFNYPEFEFRYIRWLAYTKISLDKTTDRLIKFVSVIGRMKFVRPLYVVLKDINNQLAIETFKKLEGFYSNVCAEMVKKDLGL</sequence>
<dbReference type="CDD" id="cd09599">
    <property type="entry name" value="M1_LTA4H"/>
    <property type="match status" value="1"/>
</dbReference>
<dbReference type="GO" id="GO:0004301">
    <property type="term" value="F:epoxide hydrolase activity"/>
    <property type="evidence" value="ECO:0007669"/>
    <property type="project" value="UniProtKB-EC"/>
</dbReference>